<dbReference type="InterPro" id="IPR028098">
    <property type="entry name" value="Glyco_trans_4-like_N"/>
</dbReference>
<dbReference type="GO" id="GO:0016757">
    <property type="term" value="F:glycosyltransferase activity"/>
    <property type="evidence" value="ECO:0007669"/>
    <property type="project" value="InterPro"/>
</dbReference>
<dbReference type="InterPro" id="IPR001296">
    <property type="entry name" value="Glyco_trans_1"/>
</dbReference>
<dbReference type="RefSeq" id="WP_106299708.1">
    <property type="nucleotide sequence ID" value="NZ_PVWO01000010.1"/>
</dbReference>
<dbReference type="SUPFAM" id="SSF53756">
    <property type="entry name" value="UDP-Glycosyltransferase/glycogen phosphorylase"/>
    <property type="match status" value="1"/>
</dbReference>
<keyword evidence="3" id="KW-0808">Transferase</keyword>
<dbReference type="PANTHER" id="PTHR45947">
    <property type="entry name" value="SULFOQUINOVOSYL TRANSFERASE SQD2"/>
    <property type="match status" value="1"/>
</dbReference>
<dbReference type="InterPro" id="IPR050194">
    <property type="entry name" value="Glycosyltransferase_grp1"/>
</dbReference>
<evidence type="ECO:0000313" key="3">
    <source>
        <dbReference type="EMBL" id="PSB59246.1"/>
    </source>
</evidence>
<reference evidence="3 4" key="1">
    <citation type="submission" date="2018-03" db="EMBL/GenBank/DDBJ databases">
        <title>The ancient ancestry and fast evolution of plastids.</title>
        <authorList>
            <person name="Moore K.R."/>
            <person name="Magnabosco C."/>
            <person name="Momper L."/>
            <person name="Gold D.A."/>
            <person name="Bosak T."/>
            <person name="Fournier G.P."/>
        </authorList>
    </citation>
    <scope>NUCLEOTIDE SEQUENCE [LARGE SCALE GENOMIC DNA]</scope>
    <source>
        <strain evidence="3 4">CCALA 037</strain>
    </source>
</reference>
<proteinExistence type="predicted"/>
<keyword evidence="4" id="KW-1185">Reference proteome</keyword>
<protein>
    <submittedName>
        <fullName evidence="3">Glycosyl transferase</fullName>
    </submittedName>
</protein>
<dbReference type="OrthoDB" id="9790710at2"/>
<evidence type="ECO:0000259" key="2">
    <source>
        <dbReference type="Pfam" id="PF13579"/>
    </source>
</evidence>
<evidence type="ECO:0000313" key="4">
    <source>
        <dbReference type="Proteomes" id="UP000238937"/>
    </source>
</evidence>
<accession>A0A2T1GMV5</accession>
<dbReference type="Pfam" id="PF13579">
    <property type="entry name" value="Glyco_trans_4_4"/>
    <property type="match status" value="1"/>
</dbReference>
<dbReference type="PANTHER" id="PTHR45947:SF3">
    <property type="entry name" value="SULFOQUINOVOSYL TRANSFERASE SQD2"/>
    <property type="match status" value="1"/>
</dbReference>
<feature type="domain" description="Glycosyl transferase family 1" evidence="1">
    <location>
        <begin position="202"/>
        <end position="366"/>
    </location>
</feature>
<name>A0A2T1GMV5_9CYAN</name>
<comment type="caution">
    <text evidence="3">The sequence shown here is derived from an EMBL/GenBank/DDBJ whole genome shotgun (WGS) entry which is preliminary data.</text>
</comment>
<dbReference type="EMBL" id="PVWO01000010">
    <property type="protein sequence ID" value="PSB59246.1"/>
    <property type="molecule type" value="Genomic_DNA"/>
</dbReference>
<organism evidence="3 4">
    <name type="scientific">Chamaesiphon polymorphus CCALA 037</name>
    <dbReference type="NCBI Taxonomy" id="2107692"/>
    <lineage>
        <taxon>Bacteria</taxon>
        <taxon>Bacillati</taxon>
        <taxon>Cyanobacteriota</taxon>
        <taxon>Cyanophyceae</taxon>
        <taxon>Gomontiellales</taxon>
        <taxon>Chamaesiphonaceae</taxon>
        <taxon>Chamaesiphon</taxon>
    </lineage>
</organism>
<dbReference type="Proteomes" id="UP000238937">
    <property type="component" value="Unassembled WGS sequence"/>
</dbReference>
<sequence>MLNKHSTNQVEIQRVAWLLPDMGTGGLSFQHLLCEFTKAFPHTIAFTGQWPGYAAGFENTFTVKVVGATQYIEFAKASNGYSIGFSAASPQIVSQLWEFKPQVIFANAFTAWTAIALLLKPICRWKVIVTYEGGSSVYESPSSKIRYQARRLMARLADAFVVNSQAGKSYLLDILDVKPDRVVARPFLVPSKQALLQYTEAEAPQLDSSLKRPIFLFVGQIIPRKGLKNLLEACSILKQQGYRDYTLALVGDGEQRPELETFVRESDLERQIVWMGKSPYRCLGAYFQFADVFVFPTYDDIWGMVLTEAMAFGKPVICSTGAGAAEMVEVAANGFVYAPDRVDLLVQYMTQFLDNPELIPAMGNKSTQIMLKNTPESATACFVEAMTVSQN</sequence>
<gene>
    <name evidence="3" type="ORF">C7B77_01725</name>
</gene>
<dbReference type="Gene3D" id="3.40.50.2000">
    <property type="entry name" value="Glycogen Phosphorylase B"/>
    <property type="match status" value="2"/>
</dbReference>
<dbReference type="AlphaFoldDB" id="A0A2T1GMV5"/>
<evidence type="ECO:0000259" key="1">
    <source>
        <dbReference type="Pfam" id="PF00534"/>
    </source>
</evidence>
<dbReference type="Pfam" id="PF00534">
    <property type="entry name" value="Glycos_transf_1"/>
    <property type="match status" value="1"/>
</dbReference>
<feature type="domain" description="Glycosyltransferase subfamily 4-like N-terminal" evidence="2">
    <location>
        <begin position="88"/>
        <end position="186"/>
    </location>
</feature>
<dbReference type="CDD" id="cd03801">
    <property type="entry name" value="GT4_PimA-like"/>
    <property type="match status" value="1"/>
</dbReference>